<feature type="compositionally biased region" description="Basic and acidic residues" evidence="1">
    <location>
        <begin position="1"/>
        <end position="11"/>
    </location>
</feature>
<dbReference type="Proteomes" id="UP000269945">
    <property type="component" value="Unassembled WGS sequence"/>
</dbReference>
<proteinExistence type="predicted"/>
<organism evidence="2 3">
    <name type="scientific">Gulo gulo</name>
    <name type="common">Wolverine</name>
    <name type="synonym">Gluton</name>
    <dbReference type="NCBI Taxonomy" id="48420"/>
    <lineage>
        <taxon>Eukaryota</taxon>
        <taxon>Metazoa</taxon>
        <taxon>Chordata</taxon>
        <taxon>Craniata</taxon>
        <taxon>Vertebrata</taxon>
        <taxon>Euteleostomi</taxon>
        <taxon>Mammalia</taxon>
        <taxon>Eutheria</taxon>
        <taxon>Laurasiatheria</taxon>
        <taxon>Carnivora</taxon>
        <taxon>Caniformia</taxon>
        <taxon>Musteloidea</taxon>
        <taxon>Mustelidae</taxon>
        <taxon>Guloninae</taxon>
        <taxon>Gulo</taxon>
    </lineage>
</organism>
<reference evidence="2 3" key="1">
    <citation type="submission" date="2018-10" db="EMBL/GenBank/DDBJ databases">
        <authorList>
            <person name="Ekblom R."/>
            <person name="Jareborg N."/>
        </authorList>
    </citation>
    <scope>NUCLEOTIDE SEQUENCE [LARGE SCALE GENOMIC DNA]</scope>
    <source>
        <tissue evidence="2">Muscle</tissue>
    </source>
</reference>
<evidence type="ECO:0000256" key="1">
    <source>
        <dbReference type="SAM" id="MobiDB-lite"/>
    </source>
</evidence>
<protein>
    <submittedName>
        <fullName evidence="2">Uncharacterized protein</fullName>
    </submittedName>
</protein>
<accession>A0A9X9M240</accession>
<sequence length="87" mass="10133">APVKKPCEQPWRHSLAGKPGSRRQVQLSAVRAASVKPRKRDPESDVMWLQHLRWNYGWGGDRRVLKNLAEDCLFPPRPFSYPRRGKK</sequence>
<comment type="caution">
    <text evidence="2">The sequence shown here is derived from an EMBL/GenBank/DDBJ whole genome shotgun (WGS) entry which is preliminary data.</text>
</comment>
<evidence type="ECO:0000313" key="3">
    <source>
        <dbReference type="Proteomes" id="UP000269945"/>
    </source>
</evidence>
<name>A0A9X9M240_GULGU</name>
<feature type="non-terminal residue" evidence="2">
    <location>
        <position position="1"/>
    </location>
</feature>
<gene>
    <name evidence="2" type="ORF">BN2614_LOCUS1</name>
</gene>
<dbReference type="AlphaFoldDB" id="A0A9X9M240"/>
<dbReference type="EMBL" id="CYRY02037359">
    <property type="protein sequence ID" value="VCX22247.1"/>
    <property type="molecule type" value="Genomic_DNA"/>
</dbReference>
<feature type="region of interest" description="Disordered" evidence="1">
    <location>
        <begin position="1"/>
        <end position="41"/>
    </location>
</feature>
<keyword evidence="3" id="KW-1185">Reference proteome</keyword>
<evidence type="ECO:0000313" key="2">
    <source>
        <dbReference type="EMBL" id="VCX22247.1"/>
    </source>
</evidence>